<dbReference type="GO" id="GO:0016878">
    <property type="term" value="F:acid-thiol ligase activity"/>
    <property type="evidence" value="ECO:0007669"/>
    <property type="project" value="UniProtKB-ARBA"/>
</dbReference>
<dbReference type="Pfam" id="PF00501">
    <property type="entry name" value="AMP-binding"/>
    <property type="match status" value="1"/>
</dbReference>
<feature type="domain" description="AMP-binding enzyme C-terminal" evidence="2">
    <location>
        <begin position="463"/>
        <end position="538"/>
    </location>
</feature>
<accession>A0A1G7XEV0</accession>
<dbReference type="InterPro" id="IPR050237">
    <property type="entry name" value="ATP-dep_AMP-bd_enzyme"/>
</dbReference>
<evidence type="ECO:0000259" key="1">
    <source>
        <dbReference type="Pfam" id="PF00501"/>
    </source>
</evidence>
<protein>
    <submittedName>
        <fullName evidence="3">Cyclohexanecarboxylate-CoA ligase</fullName>
    </submittedName>
</protein>
<dbReference type="InterPro" id="IPR042099">
    <property type="entry name" value="ANL_N_sf"/>
</dbReference>
<dbReference type="EMBL" id="LT629692">
    <property type="protein sequence ID" value="SDG82778.1"/>
    <property type="molecule type" value="Genomic_DNA"/>
</dbReference>
<name>A0A1G7XEV0_9MICO</name>
<dbReference type="Gene3D" id="3.40.50.12780">
    <property type="entry name" value="N-terminal domain of ligase-like"/>
    <property type="match status" value="1"/>
</dbReference>
<evidence type="ECO:0000313" key="3">
    <source>
        <dbReference type="EMBL" id="SDG82778.1"/>
    </source>
</evidence>
<dbReference type="Proteomes" id="UP000199009">
    <property type="component" value="Chromosome I"/>
</dbReference>
<dbReference type="OrthoDB" id="9803968at2"/>
<evidence type="ECO:0000313" key="4">
    <source>
        <dbReference type="Proteomes" id="UP000199009"/>
    </source>
</evidence>
<proteinExistence type="predicted"/>
<keyword evidence="4" id="KW-1185">Reference proteome</keyword>
<dbReference type="InterPro" id="IPR045851">
    <property type="entry name" value="AMP-bd_C_sf"/>
</dbReference>
<dbReference type="InterPro" id="IPR025110">
    <property type="entry name" value="AMP-bd_C"/>
</dbReference>
<dbReference type="Gene3D" id="3.30.300.30">
    <property type="match status" value="1"/>
</dbReference>
<gene>
    <name evidence="3" type="ORF">SAMN04489810_1401</name>
</gene>
<dbReference type="STRING" id="370764.SAMN04489810_1401"/>
<keyword evidence="3" id="KW-0436">Ligase</keyword>
<dbReference type="InterPro" id="IPR020845">
    <property type="entry name" value="AMP-binding_CS"/>
</dbReference>
<feature type="domain" description="AMP-dependent synthetase/ligase" evidence="1">
    <location>
        <begin position="40"/>
        <end position="411"/>
    </location>
</feature>
<dbReference type="AlphaFoldDB" id="A0A1G7XEV0"/>
<dbReference type="PANTHER" id="PTHR43767">
    <property type="entry name" value="LONG-CHAIN-FATTY-ACID--COA LIGASE"/>
    <property type="match status" value="1"/>
</dbReference>
<sequence length="553" mass="59745">MTWAMTELIEQRQTPLTADDAQHYRRDGSWSGRTLRSLLTDAAQRHPERPAIVGHVTGGVRRSMTYREMDASASSAADSLASIGVAPGDAVALMLPNWVEYPVLMFACHELRAVYVGIPVSYGAMQVLPILRRSKAKVVVIPRGWRSSDHLSLIRSLRAELPHLETVIVVDDSDDGLGDELFWSALDGAPAHGVGPADPGEICYLGFTSGTTGEPKGAMHTHETLLHSIERLTSHIGADTFGDHMVQLVASPVGHHTGYVWCTLFTVFLAGTGVQVDRWEPQWGADLIRAEGITTFFGAPTFLQDMMRTDLTSKAGNPLRCIVIAGSSVPRNLPQRAAEALGAYVAPAWGMTECSITIACTPSEPDDILQTDGSVFAGSAARVVDAEDGDVATGAVGELLVKGPSLFLGYYERPDATAASFTADGWFRTGDTAVLDERGWVSLRGRSKDIVIRGGENIPVTDVETLLFDHPAILNVAIVGTPDERLGERACAVVVFHDGQADDLAGLSRYLLDRGLSKHYLPERLIVQESLPMTQSGKIQKFRLRELIAAGEI</sequence>
<dbReference type="PANTHER" id="PTHR43767:SF1">
    <property type="entry name" value="NONRIBOSOMAL PEPTIDE SYNTHASE PES1 (EUROFUNG)-RELATED"/>
    <property type="match status" value="1"/>
</dbReference>
<organism evidence="3 4">
    <name type="scientific">Microbacterium pygmaeum</name>
    <dbReference type="NCBI Taxonomy" id="370764"/>
    <lineage>
        <taxon>Bacteria</taxon>
        <taxon>Bacillati</taxon>
        <taxon>Actinomycetota</taxon>
        <taxon>Actinomycetes</taxon>
        <taxon>Micrococcales</taxon>
        <taxon>Microbacteriaceae</taxon>
        <taxon>Microbacterium</taxon>
    </lineage>
</organism>
<evidence type="ECO:0000259" key="2">
    <source>
        <dbReference type="Pfam" id="PF13193"/>
    </source>
</evidence>
<reference evidence="3 4" key="1">
    <citation type="submission" date="2016-10" db="EMBL/GenBank/DDBJ databases">
        <authorList>
            <person name="de Groot N.N."/>
        </authorList>
    </citation>
    <scope>NUCLEOTIDE SEQUENCE [LARGE SCALE GENOMIC DNA]</scope>
    <source>
        <strain evidence="3 4">DSM 23142</strain>
    </source>
</reference>
<dbReference type="InterPro" id="IPR000873">
    <property type="entry name" value="AMP-dep_synth/lig_dom"/>
</dbReference>
<dbReference type="SUPFAM" id="SSF56801">
    <property type="entry name" value="Acetyl-CoA synthetase-like"/>
    <property type="match status" value="1"/>
</dbReference>
<dbReference type="PROSITE" id="PS00455">
    <property type="entry name" value="AMP_BINDING"/>
    <property type="match status" value="1"/>
</dbReference>
<dbReference type="Pfam" id="PF13193">
    <property type="entry name" value="AMP-binding_C"/>
    <property type="match status" value="1"/>
</dbReference>